<feature type="region of interest" description="Disordered" evidence="2">
    <location>
        <begin position="125"/>
        <end position="155"/>
    </location>
</feature>
<dbReference type="InterPro" id="IPR051933">
    <property type="entry name" value="Resuscitation_pf_RpfB"/>
</dbReference>
<gene>
    <name evidence="5" type="ORF">A9C19_03650</name>
</gene>
<dbReference type="GO" id="GO:0009254">
    <property type="term" value="P:peptidoglycan turnover"/>
    <property type="evidence" value="ECO:0007669"/>
    <property type="project" value="InterPro"/>
</dbReference>
<evidence type="ECO:0000313" key="6">
    <source>
        <dbReference type="Proteomes" id="UP000181936"/>
    </source>
</evidence>
<organism evidence="5 6">
    <name type="scientific">Bacillus weihaiensis</name>
    <dbReference type="NCBI Taxonomy" id="1547283"/>
    <lineage>
        <taxon>Bacteria</taxon>
        <taxon>Bacillati</taxon>
        <taxon>Bacillota</taxon>
        <taxon>Bacilli</taxon>
        <taxon>Bacillales</taxon>
        <taxon>Bacillaceae</taxon>
        <taxon>Bacillus</taxon>
    </lineage>
</organism>
<evidence type="ECO:0000256" key="1">
    <source>
        <dbReference type="ARBA" id="ARBA00022729"/>
    </source>
</evidence>
<protein>
    <recommendedName>
        <fullName evidence="4">LysM domain-containing protein</fullName>
    </recommendedName>
</protein>
<dbReference type="SUPFAM" id="SSF54106">
    <property type="entry name" value="LysM domain"/>
    <property type="match status" value="2"/>
</dbReference>
<feature type="compositionally biased region" description="Polar residues" evidence="2">
    <location>
        <begin position="130"/>
        <end position="153"/>
    </location>
</feature>
<dbReference type="KEGG" id="bwh:A9C19_03650"/>
<keyword evidence="6" id="KW-1185">Reference proteome</keyword>
<dbReference type="AlphaFoldDB" id="A0A1L3MNK5"/>
<dbReference type="Gene3D" id="2.40.40.10">
    <property type="entry name" value="RlpA-like domain"/>
    <property type="match status" value="1"/>
</dbReference>
<dbReference type="RefSeq" id="WP_072578719.1">
    <property type="nucleotide sequence ID" value="NZ_CP016020.1"/>
</dbReference>
<dbReference type="Pfam" id="PF06725">
    <property type="entry name" value="3D"/>
    <property type="match status" value="1"/>
</dbReference>
<sequence>MKMKLLAFVAATAFTVGFSSNANAEEIEVKAGDTLWDIANEEGITVDTLIKWNNLDDSHYIIHPNDTLLLHEIHVVEEGESLWDLAKEYNVSVDDLVQWNMLETDTIQPGSELIIKSDRDKKQIEDDGKNVSTVAQASTEVKTTSSGQASESKSTAKELTVTATAYTASCEGCSGTTAIGINLLENPNQKVIAVDPNVIPLGSTVHVEGYGKAVAGDTGGAIKGNKIDLFMPSKSDAINFGRKEVKVTIID</sequence>
<dbReference type="Gene3D" id="3.10.350.10">
    <property type="entry name" value="LysM domain"/>
    <property type="match status" value="2"/>
</dbReference>
<dbReference type="GO" id="GO:0004553">
    <property type="term" value="F:hydrolase activity, hydrolyzing O-glycosyl compounds"/>
    <property type="evidence" value="ECO:0007669"/>
    <property type="project" value="InterPro"/>
</dbReference>
<dbReference type="GO" id="GO:0019867">
    <property type="term" value="C:outer membrane"/>
    <property type="evidence" value="ECO:0007669"/>
    <property type="project" value="InterPro"/>
</dbReference>
<dbReference type="PROSITE" id="PS51782">
    <property type="entry name" value="LYSM"/>
    <property type="match status" value="2"/>
</dbReference>
<dbReference type="InterPro" id="IPR036908">
    <property type="entry name" value="RlpA-like_sf"/>
</dbReference>
<proteinExistence type="predicted"/>
<keyword evidence="1 3" id="KW-0732">Signal</keyword>
<feature type="domain" description="LysM" evidence="4">
    <location>
        <begin position="25"/>
        <end position="70"/>
    </location>
</feature>
<evidence type="ECO:0000256" key="3">
    <source>
        <dbReference type="SAM" id="SignalP"/>
    </source>
</evidence>
<dbReference type="OrthoDB" id="9798935at2"/>
<dbReference type="PANTHER" id="PTHR39160">
    <property type="entry name" value="CELL WALL-BINDING PROTEIN YOCH"/>
    <property type="match status" value="1"/>
</dbReference>
<dbReference type="SUPFAM" id="SSF50685">
    <property type="entry name" value="Barwin-like endoglucanases"/>
    <property type="match status" value="1"/>
</dbReference>
<dbReference type="CDD" id="cd00118">
    <property type="entry name" value="LysM"/>
    <property type="match status" value="2"/>
</dbReference>
<reference evidence="5 6" key="1">
    <citation type="journal article" date="2016" name="Sci. Rep.">
        <title>Complete genome sequence and transcriptomic analysis of a novel marine strain Bacillus weihaiensis reveals the mechanism of brown algae degradation.</title>
        <authorList>
            <person name="Zhu Y."/>
            <person name="Chen P."/>
            <person name="Bao Y."/>
            <person name="Men Y."/>
            <person name="Zeng Y."/>
            <person name="Yang J."/>
            <person name="Sun J."/>
            <person name="Sun Y."/>
        </authorList>
    </citation>
    <scope>NUCLEOTIDE SEQUENCE [LARGE SCALE GENOMIC DNA]</scope>
    <source>
        <strain evidence="5 6">Alg07</strain>
    </source>
</reference>
<feature type="domain" description="LysM" evidence="4">
    <location>
        <begin position="72"/>
        <end position="115"/>
    </location>
</feature>
<dbReference type="Pfam" id="PF01476">
    <property type="entry name" value="LysM"/>
    <property type="match status" value="2"/>
</dbReference>
<dbReference type="InterPro" id="IPR036779">
    <property type="entry name" value="LysM_dom_sf"/>
</dbReference>
<name>A0A1L3MNK5_9BACI</name>
<feature type="chain" id="PRO_5013086242" description="LysM domain-containing protein" evidence="3">
    <location>
        <begin position="25"/>
        <end position="251"/>
    </location>
</feature>
<dbReference type="InterPro" id="IPR010611">
    <property type="entry name" value="3D_dom"/>
</dbReference>
<dbReference type="CDD" id="cd22786">
    <property type="entry name" value="DPBB_YuiC-like"/>
    <property type="match status" value="1"/>
</dbReference>
<evidence type="ECO:0000313" key="5">
    <source>
        <dbReference type="EMBL" id="APH03927.1"/>
    </source>
</evidence>
<dbReference type="STRING" id="1547283.A9C19_03650"/>
<accession>A0A1L3MNK5</accession>
<dbReference type="InterPro" id="IPR018392">
    <property type="entry name" value="LysM"/>
</dbReference>
<dbReference type="Proteomes" id="UP000181936">
    <property type="component" value="Chromosome"/>
</dbReference>
<evidence type="ECO:0000256" key="2">
    <source>
        <dbReference type="SAM" id="MobiDB-lite"/>
    </source>
</evidence>
<dbReference type="SMART" id="SM00257">
    <property type="entry name" value="LysM"/>
    <property type="match status" value="2"/>
</dbReference>
<evidence type="ECO:0000259" key="4">
    <source>
        <dbReference type="PROSITE" id="PS51782"/>
    </source>
</evidence>
<dbReference type="EMBL" id="CP016020">
    <property type="protein sequence ID" value="APH03927.1"/>
    <property type="molecule type" value="Genomic_DNA"/>
</dbReference>
<dbReference type="PANTHER" id="PTHR39160:SF6">
    <property type="entry name" value="CELL WALL-BINDING PROTEIN YOCH"/>
    <property type="match status" value="1"/>
</dbReference>
<feature type="signal peptide" evidence="3">
    <location>
        <begin position="1"/>
        <end position="24"/>
    </location>
</feature>